<dbReference type="EMBL" id="QFQI01000009">
    <property type="protein sequence ID" value="PZQ59324.1"/>
    <property type="molecule type" value="Genomic_DNA"/>
</dbReference>
<sequence length="131" mass="14936">MGNSTTRFGDDHEALRASMRRFVDLMAAGYDAARDALPRERVAFSQLFRQHLAEESAHVRTALPDDAIAAKAAGDMQALLQEYSAHVSHWTPARIDADWDGYRCAVLRLQRRMLVRMAWEERELLPRLRAA</sequence>
<name>A0A2W5P274_9SPHN</name>
<comment type="caution">
    <text evidence="1">The sequence shown here is derived from an EMBL/GenBank/DDBJ whole genome shotgun (WGS) entry which is preliminary data.</text>
</comment>
<dbReference type="AlphaFoldDB" id="A0A2W5P274"/>
<accession>A0A2W5P274</accession>
<protein>
    <recommendedName>
        <fullName evidence="3">Hemerythrin-like domain-containing protein</fullName>
    </recommendedName>
</protein>
<proteinExistence type="predicted"/>
<gene>
    <name evidence="1" type="ORF">DI544_11765</name>
</gene>
<reference evidence="1 2" key="1">
    <citation type="submission" date="2017-08" db="EMBL/GenBank/DDBJ databases">
        <title>Infants hospitalized years apart are colonized by the same room-sourced microbial strains.</title>
        <authorList>
            <person name="Brooks B."/>
            <person name="Olm M.R."/>
            <person name="Firek B.A."/>
            <person name="Baker R."/>
            <person name="Thomas B.C."/>
            <person name="Morowitz M.J."/>
            <person name="Banfield J.F."/>
        </authorList>
    </citation>
    <scope>NUCLEOTIDE SEQUENCE [LARGE SCALE GENOMIC DNA]</scope>
    <source>
        <strain evidence="1">S2_005_001_R1_22</strain>
    </source>
</reference>
<evidence type="ECO:0000313" key="1">
    <source>
        <dbReference type="EMBL" id="PZQ59324.1"/>
    </source>
</evidence>
<dbReference type="Proteomes" id="UP000249229">
    <property type="component" value="Unassembled WGS sequence"/>
</dbReference>
<organism evidence="1 2">
    <name type="scientific">Sphingomonas taxi</name>
    <dbReference type="NCBI Taxonomy" id="1549858"/>
    <lineage>
        <taxon>Bacteria</taxon>
        <taxon>Pseudomonadati</taxon>
        <taxon>Pseudomonadota</taxon>
        <taxon>Alphaproteobacteria</taxon>
        <taxon>Sphingomonadales</taxon>
        <taxon>Sphingomonadaceae</taxon>
        <taxon>Sphingomonas</taxon>
    </lineage>
</organism>
<evidence type="ECO:0008006" key="3">
    <source>
        <dbReference type="Google" id="ProtNLM"/>
    </source>
</evidence>
<evidence type="ECO:0000313" key="2">
    <source>
        <dbReference type="Proteomes" id="UP000249229"/>
    </source>
</evidence>